<comment type="function">
    <text evidence="5">An accessory protein needed during the final step in the assembly of 30S ribosomal subunit, possibly for assembly of the head region. Essential for efficient processing of 16S rRNA. May be needed both before and after RbfA during the maturation of 16S rRNA. It has affinity for free ribosomal 30S subunits but not for 70S ribosomes.</text>
</comment>
<sequence length="179" mass="19970">MKDTTNSKAPASDNVVMGHLMRPYGVKGWLWVYSHSNPMESILDYSEWIIEKGGVRRPVKVIQGRRQGKGVVVSLEGITTRELAESMANAQIMLPTSALPTLDQGDYYWYQLEGLQVITLEGVVLGKVDHLFETGANDVLVVTGGPDGRERLLPYLPDDVIREIDLEAGTMHVDWDPEF</sequence>
<evidence type="ECO:0000313" key="8">
    <source>
        <dbReference type="EMBL" id="BBG29242.1"/>
    </source>
</evidence>
<dbReference type="NCBIfam" id="TIGR02273">
    <property type="entry name" value="16S_RimM"/>
    <property type="match status" value="1"/>
</dbReference>
<dbReference type="SUPFAM" id="SSF50447">
    <property type="entry name" value="Translation proteins"/>
    <property type="match status" value="1"/>
</dbReference>
<keyword evidence="1 5" id="KW-0963">Cytoplasm</keyword>
<dbReference type="PANTHER" id="PTHR33692">
    <property type="entry name" value="RIBOSOME MATURATION FACTOR RIMM"/>
    <property type="match status" value="1"/>
</dbReference>
<dbReference type="GO" id="GO:0005737">
    <property type="term" value="C:cytoplasm"/>
    <property type="evidence" value="ECO:0007669"/>
    <property type="project" value="UniProtKB-SubCell"/>
</dbReference>
<feature type="domain" description="RimM N-terminal" evidence="6">
    <location>
        <begin position="17"/>
        <end position="97"/>
    </location>
</feature>
<dbReference type="Proteomes" id="UP000267342">
    <property type="component" value="Chromosome"/>
</dbReference>
<comment type="subcellular location">
    <subcellularLocation>
        <location evidence="5">Cytoplasm</location>
    </subcellularLocation>
</comment>
<evidence type="ECO:0000313" key="9">
    <source>
        <dbReference type="Proteomes" id="UP000267342"/>
    </source>
</evidence>
<dbReference type="HAMAP" id="MF_00014">
    <property type="entry name" value="Ribosome_mat_RimM"/>
    <property type="match status" value="1"/>
</dbReference>
<evidence type="ECO:0000259" key="7">
    <source>
        <dbReference type="Pfam" id="PF24986"/>
    </source>
</evidence>
<dbReference type="SUPFAM" id="SSF50346">
    <property type="entry name" value="PRC-barrel domain"/>
    <property type="match status" value="1"/>
</dbReference>
<evidence type="ECO:0000256" key="4">
    <source>
        <dbReference type="ARBA" id="ARBA00023186"/>
    </source>
</evidence>
<dbReference type="GO" id="GO:0042274">
    <property type="term" value="P:ribosomal small subunit biogenesis"/>
    <property type="evidence" value="ECO:0007669"/>
    <property type="project" value="UniProtKB-UniRule"/>
</dbReference>
<evidence type="ECO:0000256" key="2">
    <source>
        <dbReference type="ARBA" id="ARBA00022517"/>
    </source>
</evidence>
<comment type="subunit">
    <text evidence="5">Binds ribosomal protein uS19.</text>
</comment>
<dbReference type="Gene3D" id="2.30.30.240">
    <property type="entry name" value="PRC-barrel domain"/>
    <property type="match status" value="1"/>
</dbReference>
<dbReference type="Pfam" id="PF24986">
    <property type="entry name" value="PRC_RimM"/>
    <property type="match status" value="1"/>
</dbReference>
<name>A0A348HC90_9GAMM</name>
<proteinExistence type="inferred from homology"/>
<evidence type="ECO:0000259" key="6">
    <source>
        <dbReference type="Pfam" id="PF01782"/>
    </source>
</evidence>
<dbReference type="GO" id="GO:0043022">
    <property type="term" value="F:ribosome binding"/>
    <property type="evidence" value="ECO:0007669"/>
    <property type="project" value="InterPro"/>
</dbReference>
<dbReference type="STRING" id="1123510.GCA_000620025_00655"/>
<evidence type="ECO:0000256" key="1">
    <source>
        <dbReference type="ARBA" id="ARBA00022490"/>
    </source>
</evidence>
<gene>
    <name evidence="5" type="primary">rimM</name>
    <name evidence="8" type="ORF">ZBT109_0454</name>
</gene>
<dbReference type="InterPro" id="IPR011033">
    <property type="entry name" value="PRC_barrel-like_sf"/>
</dbReference>
<evidence type="ECO:0000256" key="3">
    <source>
        <dbReference type="ARBA" id="ARBA00022552"/>
    </source>
</evidence>
<dbReference type="PANTHER" id="PTHR33692:SF1">
    <property type="entry name" value="RIBOSOME MATURATION FACTOR RIMM"/>
    <property type="match status" value="1"/>
</dbReference>
<accession>A0A348HC90</accession>
<protein>
    <recommendedName>
        <fullName evidence="5">Ribosome maturation factor RimM</fullName>
    </recommendedName>
</protein>
<dbReference type="InterPro" id="IPR011961">
    <property type="entry name" value="RimM"/>
</dbReference>
<keyword evidence="3 5" id="KW-0698">rRNA processing</keyword>
<dbReference type="AlphaFoldDB" id="A0A348HC90"/>
<reference evidence="8 9" key="1">
    <citation type="submission" date="2018-09" db="EMBL/GenBank/DDBJ databases">
        <title>Zymobacter palmae IAM14233 (=T109) whole genome analysis.</title>
        <authorList>
            <person name="Yanase H."/>
        </authorList>
    </citation>
    <scope>NUCLEOTIDE SEQUENCE [LARGE SCALE GENOMIC DNA]</scope>
    <source>
        <strain evidence="8 9">IAM14233</strain>
    </source>
</reference>
<comment type="similarity">
    <text evidence="5">Belongs to the RimM family.</text>
</comment>
<dbReference type="InterPro" id="IPR056792">
    <property type="entry name" value="PRC_RimM"/>
</dbReference>
<keyword evidence="4 5" id="KW-0143">Chaperone</keyword>
<evidence type="ECO:0000256" key="5">
    <source>
        <dbReference type="HAMAP-Rule" id="MF_00014"/>
    </source>
</evidence>
<dbReference type="InterPro" id="IPR009000">
    <property type="entry name" value="Transl_B-barrel_sf"/>
</dbReference>
<dbReference type="InterPro" id="IPR036976">
    <property type="entry name" value="RimM_N_sf"/>
</dbReference>
<dbReference type="EMBL" id="AP018933">
    <property type="protein sequence ID" value="BBG29242.1"/>
    <property type="molecule type" value="Genomic_DNA"/>
</dbReference>
<keyword evidence="2 5" id="KW-0690">Ribosome biogenesis</keyword>
<organism evidence="8 9">
    <name type="scientific">Zymobacter palmae</name>
    <dbReference type="NCBI Taxonomy" id="33074"/>
    <lineage>
        <taxon>Bacteria</taxon>
        <taxon>Pseudomonadati</taxon>
        <taxon>Pseudomonadota</taxon>
        <taxon>Gammaproteobacteria</taxon>
        <taxon>Oceanospirillales</taxon>
        <taxon>Halomonadaceae</taxon>
        <taxon>Zymobacter group</taxon>
        <taxon>Zymobacter</taxon>
    </lineage>
</organism>
<dbReference type="Gene3D" id="2.40.30.60">
    <property type="entry name" value="RimM"/>
    <property type="match status" value="1"/>
</dbReference>
<comment type="domain">
    <text evidence="5">The PRC barrel domain binds ribosomal protein uS19.</text>
</comment>
<dbReference type="Pfam" id="PF01782">
    <property type="entry name" value="RimM"/>
    <property type="match status" value="1"/>
</dbReference>
<feature type="domain" description="Ribosome maturation factor RimM PRC barrel" evidence="7">
    <location>
        <begin position="109"/>
        <end position="176"/>
    </location>
</feature>
<dbReference type="KEGG" id="zpl:ZBT109_0454"/>
<dbReference type="GO" id="GO:0005840">
    <property type="term" value="C:ribosome"/>
    <property type="evidence" value="ECO:0007669"/>
    <property type="project" value="InterPro"/>
</dbReference>
<dbReference type="InterPro" id="IPR002676">
    <property type="entry name" value="RimM_N"/>
</dbReference>
<keyword evidence="9" id="KW-1185">Reference proteome</keyword>
<dbReference type="GO" id="GO:0006364">
    <property type="term" value="P:rRNA processing"/>
    <property type="evidence" value="ECO:0007669"/>
    <property type="project" value="UniProtKB-UniRule"/>
</dbReference>